<reference evidence="1" key="1">
    <citation type="submission" date="2016-10" db="EMBL/GenBank/DDBJ databases">
        <authorList>
            <person name="Benchimol M."/>
            <person name="Almeida L.G."/>
            <person name="Vasconcelos A.T."/>
            <person name="Perreira-Neves A."/>
            <person name="Rosa I.A."/>
            <person name="Tasca T."/>
            <person name="Bogo M.R."/>
            <person name="de Souza W."/>
        </authorList>
    </citation>
    <scope>NUCLEOTIDE SEQUENCE [LARGE SCALE GENOMIC DNA]</scope>
    <source>
        <strain evidence="1">K</strain>
    </source>
</reference>
<organism evidence="1 2">
    <name type="scientific">Tritrichomonas foetus</name>
    <dbReference type="NCBI Taxonomy" id="1144522"/>
    <lineage>
        <taxon>Eukaryota</taxon>
        <taxon>Metamonada</taxon>
        <taxon>Parabasalia</taxon>
        <taxon>Tritrichomonadida</taxon>
        <taxon>Tritrichomonadidae</taxon>
        <taxon>Tritrichomonas</taxon>
    </lineage>
</organism>
<accession>A0A1J4JP68</accession>
<protein>
    <submittedName>
        <fullName evidence="1">Uncharacterized protein</fullName>
    </submittedName>
</protein>
<dbReference type="Proteomes" id="UP000179807">
    <property type="component" value="Unassembled WGS sequence"/>
</dbReference>
<keyword evidence="2" id="KW-1185">Reference proteome</keyword>
<dbReference type="EMBL" id="MLAK01000932">
    <property type="protein sequence ID" value="OHT00921.1"/>
    <property type="molecule type" value="Genomic_DNA"/>
</dbReference>
<dbReference type="RefSeq" id="XP_068354057.1">
    <property type="nucleotide sequence ID" value="XM_068508402.1"/>
</dbReference>
<proteinExistence type="predicted"/>
<name>A0A1J4JP68_9EUKA</name>
<evidence type="ECO:0000313" key="1">
    <source>
        <dbReference type="EMBL" id="OHT00921.1"/>
    </source>
</evidence>
<comment type="caution">
    <text evidence="1">The sequence shown here is derived from an EMBL/GenBank/DDBJ whole genome shotgun (WGS) entry which is preliminary data.</text>
</comment>
<dbReference type="GeneID" id="94843106"/>
<evidence type="ECO:0000313" key="2">
    <source>
        <dbReference type="Proteomes" id="UP000179807"/>
    </source>
</evidence>
<dbReference type="AlphaFoldDB" id="A0A1J4JP68"/>
<sequence length="73" mass="8372">MISFDNMTVESINQATVHSNEQLLGIIFAEGRYHQVLNTINLIIKNETTSLMNFPVICVKVLFNEDSLFNFHI</sequence>
<dbReference type="VEuPathDB" id="TrichDB:TRFO_32270"/>
<gene>
    <name evidence="1" type="ORF">TRFO_32270</name>
</gene>